<feature type="region of interest" description="Disordered" evidence="1">
    <location>
        <begin position="201"/>
        <end position="221"/>
    </location>
</feature>
<feature type="compositionally biased region" description="Basic and acidic residues" evidence="1">
    <location>
        <begin position="70"/>
        <end position="87"/>
    </location>
</feature>
<gene>
    <name evidence="2" type="ORF">LSH36_14g03076</name>
</gene>
<keyword evidence="3" id="KW-1185">Reference proteome</keyword>
<proteinExistence type="predicted"/>
<evidence type="ECO:0000313" key="3">
    <source>
        <dbReference type="Proteomes" id="UP001208570"/>
    </source>
</evidence>
<comment type="caution">
    <text evidence="2">The sequence shown here is derived from an EMBL/GenBank/DDBJ whole genome shotgun (WGS) entry which is preliminary data.</text>
</comment>
<sequence>MTSFEESVRTRLTLATTQPPASDLEYYAKPENYTGAELSLQRFMFASQKLVPSRPRTAEAARDNNAPHLKSRDDDVPPSASRDDDVGARVPPTRGNELPLGAPLLGNFVKDESEPPPTANKLEDRETVRRRHGCVQITSRRGPIRLQIRSARRATSGKSNRADIIGVRKDSGKPDGPEAVRPESPVPTLHEVRWREAVDRIQRPNTSVEQTSGSDSLESEVERTKGVSELFSYNRTESFDPDVVVDMDLSLDSAIRFPLIMSKLRRNEPNLIHVTSSLLGHIEKRNSNRTIKTKTISFPGLFKQGPMNIGGATAKSEQLKVDRSCIKSRETVGCLPLIGNGTSLIQGNCNMNRTPQVSGRRNNNTHDSMSDETVRNVFDADRFQGKHSKNRFKAVSKIAALCGRKTRYSKKNATKQRRTSMGRHASKKQGIGWNFLVRSAPLSTRYILRMNSQRLWENNTYANRAAGPRRLYSIGPRQTARSGMESFPGQFLRGRFILGKRTFCRVSVGERSAADFLSPLLRERRP</sequence>
<reference evidence="2" key="1">
    <citation type="journal article" date="2023" name="Mol. Biol. Evol.">
        <title>Third-Generation Sequencing Reveals the Adaptive Role of the Epigenome in Three Deep-Sea Polychaetes.</title>
        <authorList>
            <person name="Perez M."/>
            <person name="Aroh O."/>
            <person name="Sun Y."/>
            <person name="Lan Y."/>
            <person name="Juniper S.K."/>
            <person name="Young C.R."/>
            <person name="Angers B."/>
            <person name="Qian P.Y."/>
        </authorList>
    </citation>
    <scope>NUCLEOTIDE SEQUENCE</scope>
    <source>
        <strain evidence="2">P08H-3</strain>
    </source>
</reference>
<name>A0AAD9NG38_9ANNE</name>
<organism evidence="2 3">
    <name type="scientific">Paralvinella palmiformis</name>
    <dbReference type="NCBI Taxonomy" id="53620"/>
    <lineage>
        <taxon>Eukaryota</taxon>
        <taxon>Metazoa</taxon>
        <taxon>Spiralia</taxon>
        <taxon>Lophotrochozoa</taxon>
        <taxon>Annelida</taxon>
        <taxon>Polychaeta</taxon>
        <taxon>Sedentaria</taxon>
        <taxon>Canalipalpata</taxon>
        <taxon>Terebellida</taxon>
        <taxon>Terebelliformia</taxon>
        <taxon>Alvinellidae</taxon>
        <taxon>Paralvinella</taxon>
    </lineage>
</organism>
<feature type="compositionally biased region" description="Basic and acidic residues" evidence="1">
    <location>
        <begin position="166"/>
        <end position="181"/>
    </location>
</feature>
<feature type="region of interest" description="Disordered" evidence="1">
    <location>
        <begin position="166"/>
        <end position="185"/>
    </location>
</feature>
<dbReference type="AlphaFoldDB" id="A0AAD9NG38"/>
<dbReference type="EMBL" id="JAODUP010000014">
    <property type="protein sequence ID" value="KAK2168760.1"/>
    <property type="molecule type" value="Genomic_DNA"/>
</dbReference>
<accession>A0AAD9NG38</accession>
<feature type="compositionally biased region" description="Polar residues" evidence="1">
    <location>
        <begin position="203"/>
        <end position="216"/>
    </location>
</feature>
<feature type="region of interest" description="Disordered" evidence="1">
    <location>
        <begin position="52"/>
        <end position="131"/>
    </location>
</feature>
<dbReference type="Proteomes" id="UP001208570">
    <property type="component" value="Unassembled WGS sequence"/>
</dbReference>
<protein>
    <submittedName>
        <fullName evidence="2">Uncharacterized protein</fullName>
    </submittedName>
</protein>
<evidence type="ECO:0000256" key="1">
    <source>
        <dbReference type="SAM" id="MobiDB-lite"/>
    </source>
</evidence>
<evidence type="ECO:0000313" key="2">
    <source>
        <dbReference type="EMBL" id="KAK2168760.1"/>
    </source>
</evidence>